<feature type="compositionally biased region" description="Basic and acidic residues" evidence="1">
    <location>
        <begin position="604"/>
        <end position="616"/>
    </location>
</feature>
<feature type="compositionally biased region" description="Polar residues" evidence="1">
    <location>
        <begin position="590"/>
        <end position="601"/>
    </location>
</feature>
<feature type="region of interest" description="Disordered" evidence="1">
    <location>
        <begin position="296"/>
        <end position="409"/>
    </location>
</feature>
<sequence>MFSAFRKLTGRAAEGSANPTSPPGMQTMAASLQRRFARGVQYNMKIVIRGDRNVGKSCLFRRLQGQPFHEEYIPTEEIQVASIQWNYKATDDVVKVEVWDVVDKGKKKKKIEGLKLDNSSLEFEEPALDAEFLDVYKGTNGVILMLDMTKSWTFDYVRKEILNVPSHIPVLVLANHRDMGHHRVVSEDDVRFFVESLERPDGAADIRYTESSMRNGYGLKLLHKFFNLPFLQLQRITLLRQLETNTAEIEATVQELDLYQESDDADYDIFLNQLTDRRRVMAESLGPVAQAAAPTNTVPFSQLQTPSGTAAGRVSPSVNGVPKSASVPVSLSAAAPTTQPSSAPASSQPPSTSTPSKQPPKAASVMAASSTESTTVTSTTPSVTSTTPTTSTQAPKSSTQSPEKTQEKTSFMSRIFSKGKEQEQPKEAPLVVAEAAAAATEPVSVDDFVPDGGRLDQSFLNDVVSSSVKESSSPPVLVEEDSEDECDGNPMVSAFQVDLDPDDLQMGSGVGIIAEEEEESKDESDDCGEVTSTTSEKLLDCAFPGQRLNSANSEGVRTSNKSAKCLANPMITEVQDQHSPFLDFEADPFTLTQNKPSSTTPGVRETEEEKGNHLDDWLNSDEGTIANPYVSTSNIMPEGAALDDSDHEGGAPAEGSRILEKADPHSGSTSRSDSPVESSERKKRHKRKDKDKKEKITDSSGTWSYNSEGS</sequence>
<dbReference type="InterPro" id="IPR040385">
    <property type="entry name" value="RABL6"/>
</dbReference>
<dbReference type="Proteomes" id="UP000324222">
    <property type="component" value="Unassembled WGS sequence"/>
</dbReference>
<dbReference type="OrthoDB" id="207081at2759"/>
<feature type="compositionally biased region" description="Polar residues" evidence="1">
    <location>
        <begin position="666"/>
        <end position="676"/>
    </location>
</feature>
<gene>
    <name evidence="2" type="primary">RABL6</name>
    <name evidence="2" type="ORF">E2C01_019923</name>
</gene>
<dbReference type="SUPFAM" id="SSF52540">
    <property type="entry name" value="P-loop containing nucleoside triphosphate hydrolases"/>
    <property type="match status" value="1"/>
</dbReference>
<feature type="compositionally biased region" description="Polar residues" evidence="1">
    <location>
        <begin position="296"/>
        <end position="308"/>
    </location>
</feature>
<dbReference type="GO" id="GO:0005829">
    <property type="term" value="C:cytosol"/>
    <property type="evidence" value="ECO:0007669"/>
    <property type="project" value="TreeGrafter"/>
</dbReference>
<feature type="compositionally biased region" description="Low complexity" evidence="1">
    <location>
        <begin position="321"/>
        <end position="401"/>
    </location>
</feature>
<dbReference type="PANTHER" id="PTHR14932">
    <property type="entry name" value="RAS GTPASE-RELATED"/>
    <property type="match status" value="1"/>
</dbReference>
<dbReference type="GO" id="GO:0005525">
    <property type="term" value="F:GTP binding"/>
    <property type="evidence" value="ECO:0007669"/>
    <property type="project" value="InterPro"/>
</dbReference>
<dbReference type="AlphaFoldDB" id="A0A5B7E0Q8"/>
<feature type="compositionally biased region" description="Low complexity" evidence="1">
    <location>
        <begin position="466"/>
        <end position="477"/>
    </location>
</feature>
<dbReference type="PANTHER" id="PTHR14932:SF1">
    <property type="entry name" value="RAB-LIKE PROTEIN 6"/>
    <property type="match status" value="1"/>
</dbReference>
<evidence type="ECO:0000313" key="2">
    <source>
        <dbReference type="EMBL" id="MPC26776.1"/>
    </source>
</evidence>
<feature type="compositionally biased region" description="Polar residues" evidence="1">
    <location>
        <begin position="700"/>
        <end position="710"/>
    </location>
</feature>
<feature type="compositionally biased region" description="Basic residues" evidence="1">
    <location>
        <begin position="681"/>
        <end position="690"/>
    </location>
</feature>
<dbReference type="GO" id="GO:0005634">
    <property type="term" value="C:nucleus"/>
    <property type="evidence" value="ECO:0007669"/>
    <property type="project" value="TreeGrafter"/>
</dbReference>
<feature type="region of interest" description="Disordered" evidence="1">
    <location>
        <begin position="1"/>
        <end position="26"/>
    </location>
</feature>
<comment type="caution">
    <text evidence="2">The sequence shown here is derived from an EMBL/GenBank/DDBJ whole genome shotgun (WGS) entry which is preliminary data.</text>
</comment>
<protein>
    <submittedName>
        <fullName evidence="2">Rab-like protein 6</fullName>
    </submittedName>
</protein>
<reference evidence="2 3" key="1">
    <citation type="submission" date="2019-05" db="EMBL/GenBank/DDBJ databases">
        <title>Another draft genome of Portunus trituberculatus and its Hox gene families provides insights of decapod evolution.</title>
        <authorList>
            <person name="Jeong J.-H."/>
            <person name="Song I."/>
            <person name="Kim S."/>
            <person name="Choi T."/>
            <person name="Kim D."/>
            <person name="Ryu S."/>
            <person name="Kim W."/>
        </authorList>
    </citation>
    <scope>NUCLEOTIDE SEQUENCE [LARGE SCALE GENOMIC DNA]</scope>
    <source>
        <tissue evidence="2">Muscle</tissue>
    </source>
</reference>
<evidence type="ECO:0000256" key="1">
    <source>
        <dbReference type="SAM" id="MobiDB-lite"/>
    </source>
</evidence>
<dbReference type="Pfam" id="PF08477">
    <property type="entry name" value="Roc"/>
    <property type="match status" value="1"/>
</dbReference>
<dbReference type="PROSITE" id="PS51419">
    <property type="entry name" value="RAB"/>
    <property type="match status" value="1"/>
</dbReference>
<feature type="region of interest" description="Disordered" evidence="1">
    <location>
        <begin position="466"/>
        <end position="486"/>
    </location>
</feature>
<dbReference type="Gene3D" id="3.40.50.300">
    <property type="entry name" value="P-loop containing nucleotide triphosphate hydrolases"/>
    <property type="match status" value="1"/>
</dbReference>
<dbReference type="EMBL" id="VSRR010001650">
    <property type="protein sequence ID" value="MPC26776.1"/>
    <property type="molecule type" value="Genomic_DNA"/>
</dbReference>
<name>A0A5B7E0Q8_PORTR</name>
<evidence type="ECO:0000313" key="3">
    <source>
        <dbReference type="Proteomes" id="UP000324222"/>
    </source>
</evidence>
<dbReference type="PRINTS" id="PR00449">
    <property type="entry name" value="RASTRNSFRMNG"/>
</dbReference>
<proteinExistence type="predicted"/>
<keyword evidence="3" id="KW-1185">Reference proteome</keyword>
<accession>A0A5B7E0Q8</accession>
<feature type="region of interest" description="Disordered" evidence="1">
    <location>
        <begin position="577"/>
        <end position="710"/>
    </location>
</feature>
<organism evidence="2 3">
    <name type="scientific">Portunus trituberculatus</name>
    <name type="common">Swimming crab</name>
    <name type="synonym">Neptunus trituberculatus</name>
    <dbReference type="NCBI Taxonomy" id="210409"/>
    <lineage>
        <taxon>Eukaryota</taxon>
        <taxon>Metazoa</taxon>
        <taxon>Ecdysozoa</taxon>
        <taxon>Arthropoda</taxon>
        <taxon>Crustacea</taxon>
        <taxon>Multicrustacea</taxon>
        <taxon>Malacostraca</taxon>
        <taxon>Eumalacostraca</taxon>
        <taxon>Eucarida</taxon>
        <taxon>Decapoda</taxon>
        <taxon>Pleocyemata</taxon>
        <taxon>Brachyura</taxon>
        <taxon>Eubrachyura</taxon>
        <taxon>Portunoidea</taxon>
        <taxon>Portunidae</taxon>
        <taxon>Portuninae</taxon>
        <taxon>Portunus</taxon>
    </lineage>
</organism>
<dbReference type="InterPro" id="IPR027417">
    <property type="entry name" value="P-loop_NTPase"/>
</dbReference>
<dbReference type="SMART" id="SM00175">
    <property type="entry name" value="RAB"/>
    <property type="match status" value="1"/>
</dbReference>